<dbReference type="InterPro" id="IPR020449">
    <property type="entry name" value="Tscrpt_reg_AraC-type_HTH"/>
</dbReference>
<evidence type="ECO:0000256" key="3">
    <source>
        <dbReference type="ARBA" id="ARBA00023163"/>
    </source>
</evidence>
<comment type="caution">
    <text evidence="5">The sequence shown here is derived from an EMBL/GenBank/DDBJ whole genome shotgun (WGS) entry which is preliminary data.</text>
</comment>
<dbReference type="PROSITE" id="PS01124">
    <property type="entry name" value="HTH_ARAC_FAMILY_2"/>
    <property type="match status" value="1"/>
</dbReference>
<dbReference type="RefSeq" id="WP_007413061.1">
    <property type="nucleotide sequence ID" value="NZ_ABOX02000003.1"/>
</dbReference>
<dbReference type="PANTHER" id="PTHR43280">
    <property type="entry name" value="ARAC-FAMILY TRANSCRIPTIONAL REGULATOR"/>
    <property type="match status" value="1"/>
</dbReference>
<dbReference type="EMBL" id="ABOX02000003">
    <property type="protein sequence ID" value="EEF62748.1"/>
    <property type="molecule type" value="Genomic_DNA"/>
</dbReference>
<dbReference type="InterPro" id="IPR009057">
    <property type="entry name" value="Homeodomain-like_sf"/>
</dbReference>
<evidence type="ECO:0000256" key="2">
    <source>
        <dbReference type="ARBA" id="ARBA00023125"/>
    </source>
</evidence>
<sequence length="272" mass="31037">MKLYQPLVLQKLHIRVPGFHIRQFALHKHLPETTDVQCHKHRFSQFLLYLSGQGTQQIKRQSSKIVAGNLVFLPPNVEHAFHRESDRRPICLALDFDWEGAAARNCSVVLLPSATLREGRQIISMISHLQREQAKERSLQLSVEILKLMNLLLEASGFGIPARAISSPITRKVNTLLNTPDYANVTLNSLARRAGYQHDYLNRLLKRQSGLTLGQLRSKNLLQRAQKLLQQPGSVSDVSEALGFSDPNYFSRWFRKQTNLTPRTWRKATTAN</sequence>
<dbReference type="InterPro" id="IPR014710">
    <property type="entry name" value="RmlC-like_jellyroll"/>
</dbReference>
<accession>B9XB63</accession>
<reference evidence="5 6" key="1">
    <citation type="journal article" date="2011" name="J. Bacteriol.">
        <title>Genome sequence of 'Pedosphaera parvula' Ellin514, an aerobic Verrucomicrobial isolate from pasture soil.</title>
        <authorList>
            <person name="Kant R."/>
            <person name="van Passel M.W."/>
            <person name="Sangwan P."/>
            <person name="Palva A."/>
            <person name="Lucas S."/>
            <person name="Copeland A."/>
            <person name="Lapidus A."/>
            <person name="Glavina Del Rio T."/>
            <person name="Dalin E."/>
            <person name="Tice H."/>
            <person name="Bruce D."/>
            <person name="Goodwin L."/>
            <person name="Pitluck S."/>
            <person name="Chertkov O."/>
            <person name="Larimer F.W."/>
            <person name="Land M.L."/>
            <person name="Hauser L."/>
            <person name="Brettin T.S."/>
            <person name="Detter J.C."/>
            <person name="Han S."/>
            <person name="de Vos W.M."/>
            <person name="Janssen P.H."/>
            <person name="Smidt H."/>
        </authorList>
    </citation>
    <scope>NUCLEOTIDE SEQUENCE [LARGE SCALE GENOMIC DNA]</scope>
    <source>
        <strain evidence="5 6">Ellin514</strain>
    </source>
</reference>
<dbReference type="AlphaFoldDB" id="B9XB63"/>
<dbReference type="Pfam" id="PF12833">
    <property type="entry name" value="HTH_18"/>
    <property type="match status" value="1"/>
</dbReference>
<dbReference type="GO" id="GO:0003700">
    <property type="term" value="F:DNA-binding transcription factor activity"/>
    <property type="evidence" value="ECO:0007669"/>
    <property type="project" value="InterPro"/>
</dbReference>
<organism evidence="5 6">
    <name type="scientific">Pedosphaera parvula (strain Ellin514)</name>
    <dbReference type="NCBI Taxonomy" id="320771"/>
    <lineage>
        <taxon>Bacteria</taxon>
        <taxon>Pseudomonadati</taxon>
        <taxon>Verrucomicrobiota</taxon>
        <taxon>Pedosphaerae</taxon>
        <taxon>Pedosphaerales</taxon>
        <taxon>Pedosphaeraceae</taxon>
        <taxon>Pedosphaera</taxon>
    </lineage>
</organism>
<dbReference type="SUPFAM" id="SSF46689">
    <property type="entry name" value="Homeodomain-like"/>
    <property type="match status" value="1"/>
</dbReference>
<dbReference type="PANTHER" id="PTHR43280:SF2">
    <property type="entry name" value="HTH-TYPE TRANSCRIPTIONAL REGULATOR EXSA"/>
    <property type="match status" value="1"/>
</dbReference>
<evidence type="ECO:0000259" key="4">
    <source>
        <dbReference type="PROSITE" id="PS01124"/>
    </source>
</evidence>
<proteinExistence type="predicted"/>
<dbReference type="InterPro" id="IPR018060">
    <property type="entry name" value="HTH_AraC"/>
</dbReference>
<dbReference type="Gene3D" id="1.10.10.60">
    <property type="entry name" value="Homeodomain-like"/>
    <property type="match status" value="2"/>
</dbReference>
<dbReference type="InterPro" id="IPR037923">
    <property type="entry name" value="HTH-like"/>
</dbReference>
<feature type="domain" description="HTH araC/xylS-type" evidence="4">
    <location>
        <begin position="171"/>
        <end position="268"/>
    </location>
</feature>
<keyword evidence="1" id="KW-0805">Transcription regulation</keyword>
<evidence type="ECO:0000313" key="5">
    <source>
        <dbReference type="EMBL" id="EEF62748.1"/>
    </source>
</evidence>
<dbReference type="Proteomes" id="UP000003688">
    <property type="component" value="Unassembled WGS sequence"/>
</dbReference>
<dbReference type="OrthoDB" id="192171at2"/>
<dbReference type="GO" id="GO:0043565">
    <property type="term" value="F:sequence-specific DNA binding"/>
    <property type="evidence" value="ECO:0007669"/>
    <property type="project" value="InterPro"/>
</dbReference>
<name>B9XB63_PEDPL</name>
<dbReference type="InterPro" id="IPR013096">
    <property type="entry name" value="Cupin_2"/>
</dbReference>
<evidence type="ECO:0000256" key="1">
    <source>
        <dbReference type="ARBA" id="ARBA00023015"/>
    </source>
</evidence>
<dbReference type="SMART" id="SM00342">
    <property type="entry name" value="HTH_ARAC"/>
    <property type="match status" value="1"/>
</dbReference>
<protein>
    <submittedName>
        <fullName evidence="5">Transcriptional regulator, AraC family</fullName>
    </submittedName>
</protein>
<keyword evidence="3" id="KW-0804">Transcription</keyword>
<dbReference type="PRINTS" id="PR00032">
    <property type="entry name" value="HTHARAC"/>
</dbReference>
<keyword evidence="6" id="KW-1185">Reference proteome</keyword>
<dbReference type="STRING" id="320771.Cflav_PD5383"/>
<dbReference type="Pfam" id="PF07883">
    <property type="entry name" value="Cupin_2"/>
    <property type="match status" value="1"/>
</dbReference>
<keyword evidence="2" id="KW-0238">DNA-binding</keyword>
<evidence type="ECO:0000313" key="6">
    <source>
        <dbReference type="Proteomes" id="UP000003688"/>
    </source>
</evidence>
<dbReference type="SUPFAM" id="SSF51215">
    <property type="entry name" value="Regulatory protein AraC"/>
    <property type="match status" value="1"/>
</dbReference>
<dbReference type="Gene3D" id="2.60.120.10">
    <property type="entry name" value="Jelly Rolls"/>
    <property type="match status" value="1"/>
</dbReference>
<gene>
    <name evidence="5" type="ORF">Cflav_PD5383</name>
</gene>